<protein>
    <submittedName>
        <fullName evidence="1">SFRICE_022928</fullName>
    </submittedName>
</protein>
<name>A0A2H1WF07_SPOFR</name>
<proteinExistence type="predicted"/>
<accession>A0A2H1WF07</accession>
<evidence type="ECO:0000313" key="1">
    <source>
        <dbReference type="EMBL" id="SOQ51670.1"/>
    </source>
</evidence>
<dbReference type="AlphaFoldDB" id="A0A2H1WF07"/>
<reference evidence="1" key="1">
    <citation type="submission" date="2016-07" db="EMBL/GenBank/DDBJ databases">
        <authorList>
            <person name="Bretaudeau A."/>
        </authorList>
    </citation>
    <scope>NUCLEOTIDE SEQUENCE</scope>
    <source>
        <strain evidence="1">Rice</strain>
        <tissue evidence="1">Whole body</tissue>
    </source>
</reference>
<gene>
    <name evidence="1" type="ORF">SFRICE_022928</name>
</gene>
<organism evidence="1">
    <name type="scientific">Spodoptera frugiperda</name>
    <name type="common">Fall armyworm</name>
    <dbReference type="NCBI Taxonomy" id="7108"/>
    <lineage>
        <taxon>Eukaryota</taxon>
        <taxon>Metazoa</taxon>
        <taxon>Ecdysozoa</taxon>
        <taxon>Arthropoda</taxon>
        <taxon>Hexapoda</taxon>
        <taxon>Insecta</taxon>
        <taxon>Pterygota</taxon>
        <taxon>Neoptera</taxon>
        <taxon>Endopterygota</taxon>
        <taxon>Lepidoptera</taxon>
        <taxon>Glossata</taxon>
        <taxon>Ditrysia</taxon>
        <taxon>Noctuoidea</taxon>
        <taxon>Noctuidae</taxon>
        <taxon>Amphipyrinae</taxon>
        <taxon>Spodoptera</taxon>
    </lineage>
</organism>
<sequence>MKSRECFSYKKRSLAESVSTNAKLCVPMNMIGGNQTHPKQRSIAHLWWKSTLNLAFPKHKRKLTIDR</sequence>
<dbReference type="EMBL" id="ODYU01008247">
    <property type="protein sequence ID" value="SOQ51670.1"/>
    <property type="molecule type" value="Genomic_DNA"/>
</dbReference>